<keyword evidence="1" id="KW-0472">Membrane</keyword>
<dbReference type="STRING" id="915059.NH26_05390"/>
<feature type="transmembrane region" description="Helical" evidence="1">
    <location>
        <begin position="30"/>
        <end position="52"/>
    </location>
</feature>
<evidence type="ECO:0000313" key="4">
    <source>
        <dbReference type="Proteomes" id="UP000179797"/>
    </source>
</evidence>
<feature type="transmembrane region" description="Helical" evidence="1">
    <location>
        <begin position="149"/>
        <end position="172"/>
    </location>
</feature>
<keyword evidence="1" id="KW-0812">Transmembrane</keyword>
<proteinExistence type="predicted"/>
<dbReference type="EMBL" id="JRYR02000001">
    <property type="protein sequence ID" value="OHX65823.1"/>
    <property type="molecule type" value="Genomic_DNA"/>
</dbReference>
<protein>
    <recommendedName>
        <fullName evidence="2">DUF4328 domain-containing protein</fullName>
    </recommendedName>
</protein>
<accession>A0A1S1YY13</accession>
<evidence type="ECO:0000259" key="2">
    <source>
        <dbReference type="Pfam" id="PF14219"/>
    </source>
</evidence>
<sequence>MTNLFLKSAISEINLLESVYQHSETLNGLIGLNALGQIAKVLCLILTAIFFIKRFRRASYNANQRITHLKYNESDALWAWFIPFLNLVRPLNIMSEMSQELSEYLSKRGKVIHSNSFAPIIWWACWIINNIFAQIVGRVSDFEGLVGDLNLTATLIIVSQSLNIIASLAAIYNINEYNKMEKFYYETDTIDAEELNISTNNILPSL</sequence>
<gene>
    <name evidence="3" type="ORF">NH26_05390</name>
</gene>
<dbReference type="Pfam" id="PF14219">
    <property type="entry name" value="DUF4328"/>
    <property type="match status" value="1"/>
</dbReference>
<reference evidence="3 4" key="1">
    <citation type="journal article" date="2012" name="Int. J. Syst. Evol. Microbiol.">
        <title>Flammeovirga pacifica sp. nov., isolated from deep-sea sediment.</title>
        <authorList>
            <person name="Xu H."/>
            <person name="Fu Y."/>
            <person name="Yang N."/>
            <person name="Ding Z."/>
            <person name="Lai Q."/>
            <person name="Zeng R."/>
        </authorList>
    </citation>
    <scope>NUCLEOTIDE SEQUENCE [LARGE SCALE GENOMIC DNA]</scope>
    <source>
        <strain evidence="4">DSM 24597 / LMG 26175 / WPAGA1</strain>
    </source>
</reference>
<keyword evidence="4" id="KW-1185">Reference proteome</keyword>
<organism evidence="3 4">
    <name type="scientific">Flammeovirga pacifica</name>
    <dbReference type="NCBI Taxonomy" id="915059"/>
    <lineage>
        <taxon>Bacteria</taxon>
        <taxon>Pseudomonadati</taxon>
        <taxon>Bacteroidota</taxon>
        <taxon>Cytophagia</taxon>
        <taxon>Cytophagales</taxon>
        <taxon>Flammeovirgaceae</taxon>
        <taxon>Flammeovirga</taxon>
    </lineage>
</organism>
<dbReference type="InterPro" id="IPR025565">
    <property type="entry name" value="DUF4328"/>
</dbReference>
<name>A0A1S1YY13_FLAPC</name>
<evidence type="ECO:0000256" key="1">
    <source>
        <dbReference type="SAM" id="Phobius"/>
    </source>
</evidence>
<feature type="domain" description="DUF4328" evidence="2">
    <location>
        <begin position="27"/>
        <end position="178"/>
    </location>
</feature>
<comment type="caution">
    <text evidence="3">The sequence shown here is derived from an EMBL/GenBank/DDBJ whole genome shotgun (WGS) entry which is preliminary data.</text>
</comment>
<evidence type="ECO:0000313" key="3">
    <source>
        <dbReference type="EMBL" id="OHX65823.1"/>
    </source>
</evidence>
<keyword evidence="1" id="KW-1133">Transmembrane helix</keyword>
<feature type="transmembrane region" description="Helical" evidence="1">
    <location>
        <begin position="117"/>
        <end position="137"/>
    </location>
</feature>
<dbReference type="AlphaFoldDB" id="A0A1S1YY13"/>
<dbReference type="Proteomes" id="UP000179797">
    <property type="component" value="Unassembled WGS sequence"/>
</dbReference>